<evidence type="ECO:0000313" key="10">
    <source>
        <dbReference type="EMBL" id="RJP59986.1"/>
    </source>
</evidence>
<dbReference type="Gene3D" id="3.30.70.1350">
    <property type="entry name" value="Cation efflux protein, cytoplasmic domain"/>
    <property type="match status" value="1"/>
</dbReference>
<feature type="domain" description="Cation efflux protein cytoplasmic" evidence="9">
    <location>
        <begin position="218"/>
        <end position="291"/>
    </location>
</feature>
<dbReference type="InterPro" id="IPR027470">
    <property type="entry name" value="Cation_efflux_CTD"/>
</dbReference>
<dbReference type="InterPro" id="IPR058533">
    <property type="entry name" value="Cation_efflux_TM"/>
</dbReference>
<feature type="domain" description="Cation efflux protein transmembrane" evidence="8">
    <location>
        <begin position="18"/>
        <end position="211"/>
    </location>
</feature>
<dbReference type="Proteomes" id="UP000266426">
    <property type="component" value="Unassembled WGS sequence"/>
</dbReference>
<dbReference type="GO" id="GO:0015086">
    <property type="term" value="F:cadmium ion transmembrane transporter activity"/>
    <property type="evidence" value="ECO:0007669"/>
    <property type="project" value="TreeGrafter"/>
</dbReference>
<proteinExistence type="inferred from homology"/>
<dbReference type="SUPFAM" id="SSF161111">
    <property type="entry name" value="Cation efflux protein transmembrane domain-like"/>
    <property type="match status" value="1"/>
</dbReference>
<dbReference type="Gene3D" id="1.20.1510.10">
    <property type="entry name" value="Cation efflux protein transmembrane domain"/>
    <property type="match status" value="1"/>
</dbReference>
<dbReference type="SUPFAM" id="SSF160240">
    <property type="entry name" value="Cation efflux protein cytoplasmic domain-like"/>
    <property type="match status" value="1"/>
</dbReference>
<feature type="transmembrane region" description="Helical" evidence="7">
    <location>
        <begin position="83"/>
        <end position="103"/>
    </location>
</feature>
<dbReference type="AlphaFoldDB" id="A0A3A4R6C5"/>
<dbReference type="Pfam" id="PF01545">
    <property type="entry name" value="Cation_efflux"/>
    <property type="match status" value="1"/>
</dbReference>
<sequence length="294" mass="32509">MKTKKNSDRHYHEIHRVLLVVLLLNWSVAAAKVIFGIISRSSSMTADGLHSFSDGASNIVGLIGVAFASRPKDDDHPYGHKKFETFFSLGIAFLLGIVCFELIQKGLGSLHNPEIPEVSVFSFAVMIVTMIVNISVMKYEHSKGKALQSDILVSDAKHTKADILTSFSVIISLIAVKIGFPILDAVTTLVIAFFIAHAAYEIVKDACRTLCDETVIKDTDMIKTVVMSVNGVKACHKIRSRGRKDDISLDLHVHLDPDLPLDRTHQISHEIERRIKTKFSEVTDVIIHVEPAAT</sequence>
<organism evidence="10 11">
    <name type="scientific">Candidatus Auribacter fodinae</name>
    <dbReference type="NCBI Taxonomy" id="2093366"/>
    <lineage>
        <taxon>Bacteria</taxon>
        <taxon>Pseudomonadati</taxon>
        <taxon>Candidatus Auribacterota</taxon>
        <taxon>Candidatus Auribacteria</taxon>
        <taxon>Candidatus Auribacterales</taxon>
        <taxon>Candidatus Auribacteraceae</taxon>
        <taxon>Candidatus Auribacter</taxon>
    </lineage>
</organism>
<keyword evidence="4 7" id="KW-0812">Transmembrane</keyword>
<feature type="transmembrane region" description="Helical" evidence="7">
    <location>
        <begin position="167"/>
        <end position="200"/>
    </location>
</feature>
<accession>A0A3A4R6C5</accession>
<reference evidence="10 11" key="1">
    <citation type="journal article" date="2017" name="ISME J.">
        <title>Energy and carbon metabolisms in a deep terrestrial subsurface fluid microbial community.</title>
        <authorList>
            <person name="Momper L."/>
            <person name="Jungbluth S.P."/>
            <person name="Lee M.D."/>
            <person name="Amend J.P."/>
        </authorList>
    </citation>
    <scope>NUCLEOTIDE SEQUENCE [LARGE SCALE GENOMIC DNA]</scope>
    <source>
        <strain evidence="10">SURF_26</strain>
    </source>
</reference>
<keyword evidence="6 7" id="KW-0472">Membrane</keyword>
<dbReference type="Pfam" id="PF16916">
    <property type="entry name" value="ZT_dimer"/>
    <property type="match status" value="1"/>
</dbReference>
<dbReference type="EMBL" id="QZJZ01000037">
    <property type="protein sequence ID" value="RJP59986.1"/>
    <property type="molecule type" value="Genomic_DNA"/>
</dbReference>
<evidence type="ECO:0000256" key="5">
    <source>
        <dbReference type="ARBA" id="ARBA00022989"/>
    </source>
</evidence>
<comment type="similarity">
    <text evidence="2">Belongs to the cation diffusion facilitator (CDF) transporter (TC 2.A.4) family.</text>
</comment>
<dbReference type="FunFam" id="1.20.1510.10:FF:000006">
    <property type="entry name" value="Divalent cation efflux transporter"/>
    <property type="match status" value="1"/>
</dbReference>
<name>A0A3A4R6C5_9BACT</name>
<evidence type="ECO:0000256" key="4">
    <source>
        <dbReference type="ARBA" id="ARBA00022692"/>
    </source>
</evidence>
<dbReference type="GO" id="GO:0005886">
    <property type="term" value="C:plasma membrane"/>
    <property type="evidence" value="ECO:0007669"/>
    <property type="project" value="TreeGrafter"/>
</dbReference>
<dbReference type="NCBIfam" id="TIGR01297">
    <property type="entry name" value="CDF"/>
    <property type="match status" value="1"/>
</dbReference>
<keyword evidence="3" id="KW-0813">Transport</keyword>
<dbReference type="GO" id="GO:0015341">
    <property type="term" value="F:zinc efflux antiporter activity"/>
    <property type="evidence" value="ECO:0007669"/>
    <property type="project" value="TreeGrafter"/>
</dbReference>
<comment type="subcellular location">
    <subcellularLocation>
        <location evidence="1">Membrane</location>
        <topology evidence="1">Multi-pass membrane protein</topology>
    </subcellularLocation>
</comment>
<comment type="caution">
    <text evidence="10">The sequence shown here is derived from an EMBL/GenBank/DDBJ whole genome shotgun (WGS) entry which is preliminary data.</text>
</comment>
<evidence type="ECO:0000256" key="1">
    <source>
        <dbReference type="ARBA" id="ARBA00004141"/>
    </source>
</evidence>
<dbReference type="InterPro" id="IPR050291">
    <property type="entry name" value="CDF_Transporter"/>
</dbReference>
<keyword evidence="5 7" id="KW-1133">Transmembrane helix</keyword>
<evidence type="ECO:0000256" key="2">
    <source>
        <dbReference type="ARBA" id="ARBA00008114"/>
    </source>
</evidence>
<feature type="transmembrane region" description="Helical" evidence="7">
    <location>
        <begin position="115"/>
        <end position="136"/>
    </location>
</feature>
<evidence type="ECO:0000259" key="8">
    <source>
        <dbReference type="Pfam" id="PF01545"/>
    </source>
</evidence>
<dbReference type="InterPro" id="IPR002524">
    <property type="entry name" value="Cation_efflux"/>
</dbReference>
<evidence type="ECO:0000256" key="6">
    <source>
        <dbReference type="ARBA" id="ARBA00023136"/>
    </source>
</evidence>
<protein>
    <submittedName>
        <fullName evidence="10">Cation transporter</fullName>
    </submittedName>
</protein>
<evidence type="ECO:0000259" key="9">
    <source>
        <dbReference type="Pfam" id="PF16916"/>
    </source>
</evidence>
<gene>
    <name evidence="10" type="ORF">C4541_04960</name>
</gene>
<dbReference type="GO" id="GO:0006882">
    <property type="term" value="P:intracellular zinc ion homeostasis"/>
    <property type="evidence" value="ECO:0007669"/>
    <property type="project" value="TreeGrafter"/>
</dbReference>
<dbReference type="PANTHER" id="PTHR43840:SF15">
    <property type="entry name" value="MITOCHONDRIAL METAL TRANSPORTER 1-RELATED"/>
    <property type="match status" value="1"/>
</dbReference>
<dbReference type="PANTHER" id="PTHR43840">
    <property type="entry name" value="MITOCHONDRIAL METAL TRANSPORTER 1-RELATED"/>
    <property type="match status" value="1"/>
</dbReference>
<evidence type="ECO:0000256" key="7">
    <source>
        <dbReference type="SAM" id="Phobius"/>
    </source>
</evidence>
<evidence type="ECO:0000313" key="11">
    <source>
        <dbReference type="Proteomes" id="UP000266426"/>
    </source>
</evidence>
<dbReference type="InterPro" id="IPR036837">
    <property type="entry name" value="Cation_efflux_CTD_sf"/>
</dbReference>
<dbReference type="GO" id="GO:0015093">
    <property type="term" value="F:ferrous iron transmembrane transporter activity"/>
    <property type="evidence" value="ECO:0007669"/>
    <property type="project" value="TreeGrafter"/>
</dbReference>
<dbReference type="InterPro" id="IPR027469">
    <property type="entry name" value="Cation_efflux_TMD_sf"/>
</dbReference>
<evidence type="ECO:0000256" key="3">
    <source>
        <dbReference type="ARBA" id="ARBA00022448"/>
    </source>
</evidence>